<keyword evidence="2" id="KW-1185">Reference proteome</keyword>
<dbReference type="EnsemblPlants" id="evm.model.05.442">
    <property type="protein sequence ID" value="cds.evm.model.05.442"/>
    <property type="gene ID" value="evm.TU.05.442"/>
</dbReference>
<proteinExistence type="predicted"/>
<organism evidence="1 2">
    <name type="scientific">Cannabis sativa</name>
    <name type="common">Hemp</name>
    <name type="synonym">Marijuana</name>
    <dbReference type="NCBI Taxonomy" id="3483"/>
    <lineage>
        <taxon>Eukaryota</taxon>
        <taxon>Viridiplantae</taxon>
        <taxon>Streptophyta</taxon>
        <taxon>Embryophyta</taxon>
        <taxon>Tracheophyta</taxon>
        <taxon>Spermatophyta</taxon>
        <taxon>Magnoliopsida</taxon>
        <taxon>eudicotyledons</taxon>
        <taxon>Gunneridae</taxon>
        <taxon>Pentapetalae</taxon>
        <taxon>rosids</taxon>
        <taxon>fabids</taxon>
        <taxon>Rosales</taxon>
        <taxon>Cannabaceae</taxon>
        <taxon>Cannabis</taxon>
    </lineage>
</organism>
<dbReference type="EMBL" id="UZAU01000425">
    <property type="status" value="NOT_ANNOTATED_CDS"/>
    <property type="molecule type" value="Genomic_DNA"/>
</dbReference>
<dbReference type="Gramene" id="evm.model.05.442">
    <property type="protein sequence ID" value="cds.evm.model.05.442"/>
    <property type="gene ID" value="evm.TU.05.442"/>
</dbReference>
<reference evidence="1" key="1">
    <citation type="submission" date="2018-11" db="EMBL/GenBank/DDBJ databases">
        <authorList>
            <person name="Grassa J C."/>
        </authorList>
    </citation>
    <scope>NUCLEOTIDE SEQUENCE [LARGE SCALE GENOMIC DNA]</scope>
</reference>
<accession>A0A803PQF4</accession>
<evidence type="ECO:0000313" key="2">
    <source>
        <dbReference type="Proteomes" id="UP000596661"/>
    </source>
</evidence>
<protein>
    <submittedName>
        <fullName evidence="1">Uncharacterized protein</fullName>
    </submittedName>
</protein>
<evidence type="ECO:0000313" key="1">
    <source>
        <dbReference type="EnsemblPlants" id="cds.evm.model.05.442"/>
    </source>
</evidence>
<sequence length="95" mass="10845">MSDLKGRAIGGEFIKYFKGIFAGTTTDVEYNCAQLFQERISLEDSEAPVCHPSHDEIKRVLFAMNNHKALGPSGMSAFRFKHYWSHLDKTSVMRF</sequence>
<dbReference type="AlphaFoldDB" id="A0A803PQF4"/>
<dbReference type="Proteomes" id="UP000596661">
    <property type="component" value="Chromosome 5"/>
</dbReference>
<reference evidence="1" key="2">
    <citation type="submission" date="2021-03" db="UniProtKB">
        <authorList>
            <consortium name="EnsemblPlants"/>
        </authorList>
    </citation>
    <scope>IDENTIFICATION</scope>
</reference>
<name>A0A803PQF4_CANSA</name>